<name>Q029D2_SOLUE</name>
<dbReference type="PROSITE" id="PS51918">
    <property type="entry name" value="RADICAL_SAM"/>
    <property type="match status" value="1"/>
</dbReference>
<keyword evidence="4" id="KW-0408">Iron</keyword>
<dbReference type="InterPro" id="IPR013785">
    <property type="entry name" value="Aldolase_TIM"/>
</dbReference>
<dbReference type="PANTHER" id="PTHR11228">
    <property type="entry name" value="RADICAL SAM DOMAIN PROTEIN"/>
    <property type="match status" value="1"/>
</dbReference>
<proteinExistence type="predicted"/>
<dbReference type="STRING" id="234267.Acid_1366"/>
<evidence type="ECO:0000256" key="1">
    <source>
        <dbReference type="ARBA" id="ARBA00001966"/>
    </source>
</evidence>
<dbReference type="SFLD" id="SFLDG01067">
    <property type="entry name" value="SPASM/twitch_domain_containing"/>
    <property type="match status" value="1"/>
</dbReference>
<keyword evidence="5" id="KW-0411">Iron-sulfur</keyword>
<dbReference type="InterPro" id="IPR058240">
    <property type="entry name" value="rSAM_sf"/>
</dbReference>
<evidence type="ECO:0000256" key="2">
    <source>
        <dbReference type="ARBA" id="ARBA00022691"/>
    </source>
</evidence>
<evidence type="ECO:0000256" key="3">
    <source>
        <dbReference type="ARBA" id="ARBA00022723"/>
    </source>
</evidence>
<dbReference type="GO" id="GO:0003824">
    <property type="term" value="F:catalytic activity"/>
    <property type="evidence" value="ECO:0007669"/>
    <property type="project" value="InterPro"/>
</dbReference>
<dbReference type="InterPro" id="IPR023885">
    <property type="entry name" value="4Fe4S-binding_SPASM_dom"/>
</dbReference>
<organism evidence="7">
    <name type="scientific">Solibacter usitatus (strain Ellin6076)</name>
    <dbReference type="NCBI Taxonomy" id="234267"/>
    <lineage>
        <taxon>Bacteria</taxon>
        <taxon>Pseudomonadati</taxon>
        <taxon>Acidobacteriota</taxon>
        <taxon>Terriglobia</taxon>
        <taxon>Bryobacterales</taxon>
        <taxon>Solibacteraceae</taxon>
        <taxon>Candidatus Solibacter</taxon>
    </lineage>
</organism>
<dbReference type="InterPro" id="IPR050377">
    <property type="entry name" value="Radical_SAM_PqqE_MftC-like"/>
</dbReference>
<dbReference type="EMBL" id="CP000473">
    <property type="protein sequence ID" value="ABJ82359.1"/>
    <property type="molecule type" value="Genomic_DNA"/>
</dbReference>
<dbReference type="InParanoid" id="Q029D2"/>
<keyword evidence="2" id="KW-0949">S-adenosyl-L-methionine</keyword>
<dbReference type="CDD" id="cd01335">
    <property type="entry name" value="Radical_SAM"/>
    <property type="match status" value="1"/>
</dbReference>
<dbReference type="KEGG" id="sus:Acid_1366"/>
<protein>
    <submittedName>
        <fullName evidence="7">Radical SAM domain protein</fullName>
    </submittedName>
</protein>
<evidence type="ECO:0000256" key="4">
    <source>
        <dbReference type="ARBA" id="ARBA00023004"/>
    </source>
</evidence>
<gene>
    <name evidence="7" type="ordered locus">Acid_1366</name>
</gene>
<dbReference type="OrthoDB" id="9808591at2"/>
<accession>Q029D2</accession>
<keyword evidence="3" id="KW-0479">Metal-binding</keyword>
<dbReference type="Pfam" id="PF13186">
    <property type="entry name" value="SPASM"/>
    <property type="match status" value="1"/>
</dbReference>
<dbReference type="Gene3D" id="3.20.20.70">
    <property type="entry name" value="Aldolase class I"/>
    <property type="match status" value="1"/>
</dbReference>
<reference evidence="7" key="1">
    <citation type="submission" date="2006-10" db="EMBL/GenBank/DDBJ databases">
        <title>Complete sequence of Solibacter usitatus Ellin6076.</title>
        <authorList>
            <consortium name="US DOE Joint Genome Institute"/>
            <person name="Copeland A."/>
            <person name="Lucas S."/>
            <person name="Lapidus A."/>
            <person name="Barry K."/>
            <person name="Detter J.C."/>
            <person name="Glavina del Rio T."/>
            <person name="Hammon N."/>
            <person name="Israni S."/>
            <person name="Dalin E."/>
            <person name="Tice H."/>
            <person name="Pitluck S."/>
            <person name="Thompson L.S."/>
            <person name="Brettin T."/>
            <person name="Bruce D."/>
            <person name="Han C."/>
            <person name="Tapia R."/>
            <person name="Gilna P."/>
            <person name="Schmutz J."/>
            <person name="Larimer F."/>
            <person name="Land M."/>
            <person name="Hauser L."/>
            <person name="Kyrpides N."/>
            <person name="Mikhailova N."/>
            <person name="Janssen P.H."/>
            <person name="Kuske C.R."/>
            <person name="Richardson P."/>
        </authorList>
    </citation>
    <scope>NUCLEOTIDE SEQUENCE</scope>
    <source>
        <strain evidence="7">Ellin6076</strain>
    </source>
</reference>
<evidence type="ECO:0000313" key="7">
    <source>
        <dbReference type="EMBL" id="ABJ82359.1"/>
    </source>
</evidence>
<dbReference type="SUPFAM" id="SSF102114">
    <property type="entry name" value="Radical SAM enzymes"/>
    <property type="match status" value="1"/>
</dbReference>
<dbReference type="GO" id="GO:0046872">
    <property type="term" value="F:metal ion binding"/>
    <property type="evidence" value="ECO:0007669"/>
    <property type="project" value="UniProtKB-KW"/>
</dbReference>
<dbReference type="Pfam" id="PF04055">
    <property type="entry name" value="Radical_SAM"/>
    <property type="match status" value="1"/>
</dbReference>
<dbReference type="InterPro" id="IPR007197">
    <property type="entry name" value="rSAM"/>
</dbReference>
<dbReference type="AlphaFoldDB" id="Q029D2"/>
<sequence length="367" mass="41709">MSGGSPLVPLHSLYKTGYTAIQYRLRTFAGGRWADHCRPTDIGFMMTNLCNARCVHCDIWKNKGKEAFPTPEQYNTMLSDLRAWLGPVHVYLSGGEALLRPYTTDVLAHGAKIGLFMEMLTHGYWDDQSRIEKAALANPWRLTVSLDAASATHDIVRGREKFFDKTSTTIQTLLRVRKEKGLGFNIRLKTVIMAQNMDEVSEVARFANSHEGMDVFYQAVEQNYNTPEDPRWFEHSENWPKDPERAIQAVEKLIALKKQGLRIGNSLQQLESMIPYFRDPDAMRVAIQSHTAHEHKPICSALTSIQVQPNGDIISCYGKPPVGNIKTTPIREIWENRPRWWREGCCLNERCTTAEKELLSIGNATSK</sequence>
<dbReference type="eggNOG" id="COG0535">
    <property type="taxonomic scope" value="Bacteria"/>
</dbReference>
<dbReference type="GO" id="GO:0051536">
    <property type="term" value="F:iron-sulfur cluster binding"/>
    <property type="evidence" value="ECO:0007669"/>
    <property type="project" value="UniProtKB-KW"/>
</dbReference>
<dbReference type="SFLD" id="SFLDS00029">
    <property type="entry name" value="Radical_SAM"/>
    <property type="match status" value="1"/>
</dbReference>
<evidence type="ECO:0000256" key="5">
    <source>
        <dbReference type="ARBA" id="ARBA00023014"/>
    </source>
</evidence>
<evidence type="ECO:0000259" key="6">
    <source>
        <dbReference type="PROSITE" id="PS51918"/>
    </source>
</evidence>
<dbReference type="HOGENOM" id="CLU_009273_4_5_0"/>
<dbReference type="PANTHER" id="PTHR11228:SF7">
    <property type="entry name" value="PQQA PEPTIDE CYCLASE"/>
    <property type="match status" value="1"/>
</dbReference>
<dbReference type="CDD" id="cd21109">
    <property type="entry name" value="SPASM"/>
    <property type="match status" value="1"/>
</dbReference>
<comment type="cofactor">
    <cofactor evidence="1">
        <name>[4Fe-4S] cluster</name>
        <dbReference type="ChEBI" id="CHEBI:49883"/>
    </cofactor>
</comment>
<feature type="domain" description="Radical SAM core" evidence="6">
    <location>
        <begin position="29"/>
        <end position="266"/>
    </location>
</feature>